<evidence type="ECO:0000256" key="2">
    <source>
        <dbReference type="ARBA" id="ARBA00023043"/>
    </source>
</evidence>
<dbReference type="PANTHER" id="PTHR24198">
    <property type="entry name" value="ANKYRIN REPEAT AND PROTEIN KINASE DOMAIN-CONTAINING PROTEIN"/>
    <property type="match status" value="1"/>
</dbReference>
<reference evidence="3" key="2">
    <citation type="submission" date="2020-05" db="UniProtKB">
        <authorList>
            <consortium name="EnsemblMetazoa"/>
        </authorList>
    </citation>
    <scope>IDENTIFICATION</scope>
    <source>
        <strain evidence="3">Indian</strain>
    </source>
</reference>
<dbReference type="VEuPathDB" id="VectorBase:ASTEI02228"/>
<dbReference type="SMART" id="SM00248">
    <property type="entry name" value="ANK"/>
    <property type="match status" value="8"/>
</dbReference>
<dbReference type="VEuPathDB" id="VectorBase:ASTEI20_036644"/>
<dbReference type="STRING" id="30069.A0A182Y192"/>
<dbReference type="Pfam" id="PF00023">
    <property type="entry name" value="Ank"/>
    <property type="match status" value="1"/>
</dbReference>
<dbReference type="EnsemblMetazoa" id="ASTEI02228-RA">
    <property type="protein sequence ID" value="ASTEI02228-PA"/>
    <property type="gene ID" value="ASTEI02228"/>
</dbReference>
<dbReference type="OMA" id="ACYRMLK"/>
<keyword evidence="4" id="KW-1185">Reference proteome</keyword>
<dbReference type="InterPro" id="IPR002110">
    <property type="entry name" value="Ankyrin_rpt"/>
</dbReference>
<dbReference type="VEuPathDB" id="VectorBase:ASTE009543"/>
<dbReference type="Proteomes" id="UP000076408">
    <property type="component" value="Unassembled WGS sequence"/>
</dbReference>
<accession>A0A182Y192</accession>
<keyword evidence="1" id="KW-0677">Repeat</keyword>
<dbReference type="InterPro" id="IPR036770">
    <property type="entry name" value="Ankyrin_rpt-contain_sf"/>
</dbReference>
<name>A0A182Y192_ANOST</name>
<dbReference type="Gene3D" id="1.25.40.20">
    <property type="entry name" value="Ankyrin repeat-containing domain"/>
    <property type="match status" value="3"/>
</dbReference>
<dbReference type="PANTHER" id="PTHR24198:SF165">
    <property type="entry name" value="ANKYRIN REPEAT-CONTAINING PROTEIN-RELATED"/>
    <property type="match status" value="1"/>
</dbReference>
<reference evidence="4" key="1">
    <citation type="journal article" date="2014" name="Genome Biol.">
        <title>Genome analysis of a major urban malaria vector mosquito, Anopheles stephensi.</title>
        <authorList>
            <person name="Jiang X."/>
            <person name="Peery A."/>
            <person name="Hall A.B."/>
            <person name="Sharma A."/>
            <person name="Chen X.G."/>
            <person name="Waterhouse R.M."/>
            <person name="Komissarov A."/>
            <person name="Riehle M.M."/>
            <person name="Shouche Y."/>
            <person name="Sharakhova M.V."/>
            <person name="Lawson D."/>
            <person name="Pakpour N."/>
            <person name="Arensburger P."/>
            <person name="Davidson V.L."/>
            <person name="Eiglmeier K."/>
            <person name="Emrich S."/>
            <person name="George P."/>
            <person name="Kennedy R.C."/>
            <person name="Mane S.P."/>
            <person name="Maslen G."/>
            <person name="Oringanje C."/>
            <person name="Qi Y."/>
            <person name="Settlage R."/>
            <person name="Tojo M."/>
            <person name="Tubio J.M."/>
            <person name="Unger M.F."/>
            <person name="Wang B."/>
            <person name="Vernick K.D."/>
            <person name="Ribeiro J.M."/>
            <person name="James A.A."/>
            <person name="Michel K."/>
            <person name="Riehle M.A."/>
            <person name="Luckhart S."/>
            <person name="Sharakhov I.V."/>
            <person name="Tu Z."/>
        </authorList>
    </citation>
    <scope>NUCLEOTIDE SEQUENCE [LARGE SCALE GENOMIC DNA]</scope>
    <source>
        <strain evidence="4">Indian</strain>
    </source>
</reference>
<keyword evidence="2" id="KW-0040">ANK repeat</keyword>
<dbReference type="PROSITE" id="PS50088">
    <property type="entry name" value="ANK_REPEAT"/>
    <property type="match status" value="1"/>
</dbReference>
<dbReference type="SUPFAM" id="SSF48403">
    <property type="entry name" value="Ankyrin repeat"/>
    <property type="match status" value="1"/>
</dbReference>
<dbReference type="PROSITE" id="PS50297">
    <property type="entry name" value="ANK_REP_REGION"/>
    <property type="match status" value="1"/>
</dbReference>
<evidence type="ECO:0000256" key="1">
    <source>
        <dbReference type="ARBA" id="ARBA00022737"/>
    </source>
</evidence>
<evidence type="ECO:0000313" key="3">
    <source>
        <dbReference type="EnsemblMetazoa" id="ASTEI02228-PA"/>
    </source>
</evidence>
<organism evidence="3 4">
    <name type="scientific">Anopheles stephensi</name>
    <name type="common">Indo-Pakistan malaria mosquito</name>
    <dbReference type="NCBI Taxonomy" id="30069"/>
    <lineage>
        <taxon>Eukaryota</taxon>
        <taxon>Metazoa</taxon>
        <taxon>Ecdysozoa</taxon>
        <taxon>Arthropoda</taxon>
        <taxon>Hexapoda</taxon>
        <taxon>Insecta</taxon>
        <taxon>Pterygota</taxon>
        <taxon>Neoptera</taxon>
        <taxon>Endopterygota</taxon>
        <taxon>Diptera</taxon>
        <taxon>Nematocera</taxon>
        <taxon>Culicoidea</taxon>
        <taxon>Culicidae</taxon>
        <taxon>Anophelinae</taxon>
        <taxon>Anopheles</taxon>
    </lineage>
</organism>
<protein>
    <submittedName>
        <fullName evidence="3">ANK_REP_REGION domain-containing protein</fullName>
    </submittedName>
</protein>
<sequence>MSESAENRGDSLHVEQLFEAITSKDEQALASALQHSTIETILKFKLRYGHTPLAYCCTPPSVAVTRLGLVRCLLTSAGGLGDSEMIVEDGAGHTVLGSVAARAHHDRSALALLEHIVQIVTDGADGATACYRMLKHNSLPLFQLFLTIKQYTEAQLFESLAWAVTKLNVKRAQLSNDLRMFVMWMMADYGYRRLSSSSSSPRKRADEWKDHAAAVGDCWRVIATKYDTGMYADVDDRLLDRLHVAHNHLYFLQHKPFLEHLPLREAIFCVALFINLYECYPKYEVYRFTVHKRLVVDAVRMLSFQLALAKQRLASTELELVALIQAGEWFVAERKNRMAAELVQRFELFGMTDQRPSGSKDTVLASMIQRLSKVDSRWAEAKLRELKAIRKMHRDRLIELLESRLAHVPHPQNVADRVLARAKRAGAIDAAFVADIVASERLDLGHLMRGKDRRIRRKLTKCYGTAKQLHSLDKIATTFARVATVDPTDREVFRDCLKRAVTVLGETMKSTNSTPNMPNARLKEAMEQILTERLADTVIFHRNHYAHEFSLPKLLVDRELERSVYSVLPHHTAVIRMAINLLLVIVLAEARRSFYGALVRCGSLEQLRSLLTFAGVKDVVSEMQNKALLEVRKHFANASALFADLRKGSVGRSPQFAVCEQQFQVQCSIVKQLEAMVASETVDGLNFESLRKTCFSCNCMATIRRLLHWKIDTCPSPNRLLETICTRWDPCIASLSHVRWLEPRLTWIDPTPVASKLAMLQGALVSATESHYLAHTRDLIEQLVAGRRHSAHKLEEHAVHQLNEALRPYYENIFFLDSKWKVLEAFWRQWQLPWDTAHVRTLRRADQQRLQTLFDVRRAKLRTILERNDLRTVDVLHVGLTVLHETILASLEHLQLELCEMLTAVGYFGDSFHYVKHRIPMIQGKNYRNLLAHDALSYNLLTDSGDATLIVNAYIFANTEVRLFDSGRTKERAVEFLRFPSLKDTTSWVEEQQQLLAAFKSNDRKQWERLIRSTGGSKLRSLFCSSPNVNHQPASCLPIVYHAQGIAALDPSISAYLSLYIAHYQALQSDPKYLLEGAVVRREFEAAIKLLDVREPFPRQEFYSWPELMSHPSSKAILTQAALNGRETLHQLLDCGNETCFAQMLAYLCEDDVYVATEEFQAVVFKAAVRGLRSSFALSVRTAHQLGASALGWTILLHWNDLLCNVAAKTELDDGRVYRSLLLPAIKANNDTALVYLLPHVERRYGSDALRECYQTASSLGRCSALRHLLDAFPPSTLDPSVLVTAIHAAALSNRWQCVRLLLDTGAPVDVFMPGYRDVETNVLLQLVLYDQVALIQQVRTCDRTIYGTLAEHPLAIALRAETASSRMVRALGALGFRWLDSATTLHEAIAHGQEQSGWNVVWQAMDDQLAVAAAAASSDPSSRYVSVLQCWKLIAFVEECTVLDGTNALCCAAQTGDSQMLDTLLDRACSMRRIDGVGVLHDITFLVDSTIVGPWQTKKNDQWSAVSCCDDLIGRIIHSTADGKMPLKEYTVDVGAICLKFIVPADVKVQDLHAGVAGFRDSSSSVDNLYDLRNITDSLFASAPQTMVYVTFAKGSTRSAHFLRIGRVCCLYTVVHTAGSGAVDLTTTLNASAEADGKTVLQLAIAAGCEETLVRRLVRMGANPLLADSYGDTPIHAALDHPARTLALYLMDECLERQLLNADGVGLEDVTDGLGHNTLLHTAVIGGNQAVVGRLLQLADRRPKTTTSRNLFGQTPAHTAAAVPHINTLSLMKQLLDYDRTPVDMEDVRGVTLLQMAAQADSIAMLDLIMEYEPNLTLQANRIALYEAIKRHHARWAKRFLEHVIGKGVREGTRWTQDEGADPVIMSLHCEDFALSRALLEYELGHRLEDITVDDRPRIETVLKASTGMMAQASNNFLTFLRHLLEIHATAGYGNC</sequence>
<evidence type="ECO:0000313" key="4">
    <source>
        <dbReference type="Proteomes" id="UP000076408"/>
    </source>
</evidence>
<proteinExistence type="predicted"/>